<reference evidence="1 2" key="1">
    <citation type="submission" date="2020-02" db="EMBL/GenBank/DDBJ databases">
        <title>Whole-genome sequencing and comparative analysis of the genomes of Bacteroides thetaiotaomicron and Escherichia coli isolated from a healthy resident in Vietnam.</title>
        <authorList>
            <person name="Mohsin M."/>
            <person name="Tanaka K."/>
            <person name="Kawahara R."/>
            <person name="Kondo S."/>
            <person name="Noguchi H."/>
            <person name="Motooka D."/>
            <person name="Nakamura S."/>
            <person name="Khong D.T."/>
            <person name="Nguyen T.N."/>
            <person name="Tran H.T."/>
            <person name="Yamamoto Y."/>
        </authorList>
    </citation>
    <scope>NUCLEOTIDE SEQUENCE [LARGE SCALE GENOMIC DNA]</scope>
    <source>
        <strain evidence="1 2">F9-2</strain>
    </source>
</reference>
<sequence>MPFYDARKIGISVSSYRIREYRGINTPHNDIKDIEHDKFYKKE</sequence>
<accession>A0A679HHF3</accession>
<protein>
    <submittedName>
        <fullName evidence="1">Uncharacterized protein</fullName>
    </submittedName>
</protein>
<dbReference type="EMBL" id="AP022660">
    <property type="protein sequence ID" value="BCA48518.1"/>
    <property type="molecule type" value="Genomic_DNA"/>
</dbReference>
<evidence type="ECO:0000313" key="2">
    <source>
        <dbReference type="Proteomes" id="UP000500882"/>
    </source>
</evidence>
<evidence type="ECO:0000313" key="1">
    <source>
        <dbReference type="EMBL" id="BCA48518.1"/>
    </source>
</evidence>
<organism evidence="1 2">
    <name type="scientific">Bacteroides thetaiotaomicron</name>
    <dbReference type="NCBI Taxonomy" id="818"/>
    <lineage>
        <taxon>Bacteria</taxon>
        <taxon>Pseudomonadati</taxon>
        <taxon>Bacteroidota</taxon>
        <taxon>Bacteroidia</taxon>
        <taxon>Bacteroidales</taxon>
        <taxon>Bacteroidaceae</taxon>
        <taxon>Bacteroides</taxon>
    </lineage>
</organism>
<proteinExistence type="predicted"/>
<dbReference type="AlphaFoldDB" id="A0A679HHF3"/>
<name>A0A679HHF3_BACT4</name>
<dbReference type="Proteomes" id="UP000500882">
    <property type="component" value="Chromosome"/>
</dbReference>
<gene>
    <name evidence="1" type="ORF">BatF92_04600</name>
</gene>